<dbReference type="InterPro" id="IPR003439">
    <property type="entry name" value="ABC_transporter-like_ATP-bd"/>
</dbReference>
<dbReference type="PANTHER" id="PTHR43335:SF4">
    <property type="entry name" value="ABC TRANSPORTER, ATP-BINDING PROTEIN"/>
    <property type="match status" value="1"/>
</dbReference>
<dbReference type="RefSeq" id="WP_127192539.1">
    <property type="nucleotide sequence ID" value="NZ_RZNY01000010.1"/>
</dbReference>
<dbReference type="AlphaFoldDB" id="A0A3S1BS12"/>
<evidence type="ECO:0000313" key="6">
    <source>
        <dbReference type="EMBL" id="RUT46086.1"/>
    </source>
</evidence>
<dbReference type="InterPro" id="IPR017871">
    <property type="entry name" value="ABC_transporter-like_CS"/>
</dbReference>
<dbReference type="GO" id="GO:0016887">
    <property type="term" value="F:ATP hydrolysis activity"/>
    <property type="evidence" value="ECO:0007669"/>
    <property type="project" value="InterPro"/>
</dbReference>
<accession>A0A3S1BS12</accession>
<evidence type="ECO:0000256" key="3">
    <source>
        <dbReference type="ARBA" id="ARBA00022741"/>
    </source>
</evidence>
<dbReference type="EMBL" id="RZNY01000010">
    <property type="protein sequence ID" value="RUT46086.1"/>
    <property type="molecule type" value="Genomic_DNA"/>
</dbReference>
<keyword evidence="3" id="KW-0547">Nucleotide-binding</keyword>
<dbReference type="OrthoDB" id="2353216at2"/>
<protein>
    <submittedName>
        <fullName evidence="6">ABC transporter ATP-binding protein</fullName>
    </submittedName>
</protein>
<gene>
    <name evidence="6" type="ORF">EJP82_13230</name>
</gene>
<dbReference type="SMART" id="SM00382">
    <property type="entry name" value="AAA"/>
    <property type="match status" value="1"/>
</dbReference>
<reference evidence="6 7" key="1">
    <citation type="submission" date="2018-12" db="EMBL/GenBank/DDBJ databases">
        <authorList>
            <person name="Sun L."/>
            <person name="Chen Z."/>
        </authorList>
    </citation>
    <scope>NUCLEOTIDE SEQUENCE [LARGE SCALE GENOMIC DNA]</scope>
    <source>
        <strain evidence="6 7">DSM 15890</strain>
    </source>
</reference>
<evidence type="ECO:0000256" key="1">
    <source>
        <dbReference type="ARBA" id="ARBA00005417"/>
    </source>
</evidence>
<name>A0A3S1BS12_9BACL</name>
<keyword evidence="2" id="KW-0813">Transport</keyword>
<evidence type="ECO:0000256" key="4">
    <source>
        <dbReference type="ARBA" id="ARBA00022840"/>
    </source>
</evidence>
<comment type="similarity">
    <text evidence="1">Belongs to the ABC transporter superfamily.</text>
</comment>
<dbReference type="PANTHER" id="PTHR43335">
    <property type="entry name" value="ABC TRANSPORTER, ATP-BINDING PROTEIN"/>
    <property type="match status" value="1"/>
</dbReference>
<evidence type="ECO:0000256" key="2">
    <source>
        <dbReference type="ARBA" id="ARBA00022448"/>
    </source>
</evidence>
<keyword evidence="7" id="KW-1185">Reference proteome</keyword>
<evidence type="ECO:0000313" key="7">
    <source>
        <dbReference type="Proteomes" id="UP000279446"/>
    </source>
</evidence>
<dbReference type="InterPro" id="IPR027417">
    <property type="entry name" value="P-loop_NTPase"/>
</dbReference>
<dbReference type="Proteomes" id="UP000279446">
    <property type="component" value="Unassembled WGS sequence"/>
</dbReference>
<dbReference type="PROSITE" id="PS50893">
    <property type="entry name" value="ABC_TRANSPORTER_2"/>
    <property type="match status" value="1"/>
</dbReference>
<organism evidence="6 7">
    <name type="scientific">Paenibacillus anaericanus</name>
    <dbReference type="NCBI Taxonomy" id="170367"/>
    <lineage>
        <taxon>Bacteria</taxon>
        <taxon>Bacillati</taxon>
        <taxon>Bacillota</taxon>
        <taxon>Bacilli</taxon>
        <taxon>Bacillales</taxon>
        <taxon>Paenibacillaceae</taxon>
        <taxon>Paenibacillus</taxon>
    </lineage>
</organism>
<dbReference type="Pfam" id="PF00005">
    <property type="entry name" value="ABC_tran"/>
    <property type="match status" value="1"/>
</dbReference>
<feature type="domain" description="ABC transporter" evidence="5">
    <location>
        <begin position="6"/>
        <end position="232"/>
    </location>
</feature>
<dbReference type="SUPFAM" id="SSF52540">
    <property type="entry name" value="P-loop containing nucleoside triphosphate hydrolases"/>
    <property type="match status" value="1"/>
</dbReference>
<evidence type="ECO:0000259" key="5">
    <source>
        <dbReference type="PROSITE" id="PS50893"/>
    </source>
</evidence>
<dbReference type="GO" id="GO:0005524">
    <property type="term" value="F:ATP binding"/>
    <property type="evidence" value="ECO:0007669"/>
    <property type="project" value="UniProtKB-KW"/>
</dbReference>
<keyword evidence="4 6" id="KW-0067">ATP-binding</keyword>
<proteinExistence type="inferred from homology"/>
<dbReference type="PROSITE" id="PS00211">
    <property type="entry name" value="ABC_TRANSPORTER_1"/>
    <property type="match status" value="1"/>
</dbReference>
<dbReference type="Gene3D" id="3.40.50.300">
    <property type="entry name" value="P-loop containing nucleotide triphosphate hydrolases"/>
    <property type="match status" value="1"/>
</dbReference>
<comment type="caution">
    <text evidence="6">The sequence shown here is derived from an EMBL/GenBank/DDBJ whole genome shotgun (WGS) entry which is preliminary data.</text>
</comment>
<dbReference type="InterPro" id="IPR003593">
    <property type="entry name" value="AAA+_ATPase"/>
</dbReference>
<sequence>MADPFVQLVGVNKKIKEQQIIVDINLNIKSGSIVGLCGGNGAGKSTILRMIAGILQPSSGEISVNKLQWKRNRKIFSQQIGYMPDDYQFTQGLTAEEVLSFWAALRRVSQNRVNEVLALVGLEDKRHKQVNSFSKGMRQRILFAQAILANPPLLIMDEPTNGLDPFWMNEFVKLLREIQLEGHTVLFSTHQLDIAEQVADDVVFLNKGRNCGEGSVAYFRQKYGELPLQAAFQHSLGISSR</sequence>